<dbReference type="EMBL" id="JAHLQL010000003">
    <property type="protein sequence ID" value="MBU5592197.1"/>
    <property type="molecule type" value="Genomic_DNA"/>
</dbReference>
<dbReference type="InterPro" id="IPR002932">
    <property type="entry name" value="Glu_synthdom"/>
</dbReference>
<evidence type="ECO:0000313" key="4">
    <source>
        <dbReference type="Proteomes" id="UP000736583"/>
    </source>
</evidence>
<evidence type="ECO:0000259" key="2">
    <source>
        <dbReference type="Pfam" id="PF01645"/>
    </source>
</evidence>
<dbReference type="InterPro" id="IPR024188">
    <property type="entry name" value="GltB"/>
</dbReference>
<proteinExistence type="inferred from homology"/>
<sequence>MEGIMKNITNKSLDKITESMLRDPYDKNMYVMVTGAMKLGLTSLIEATMRGEDGSILHRAYGSSNHNSPWNKLYLNPTQIFQLPVEEFSSIDLSTTIGKNAKKPIKLSMPLMITGMGYGSSLNLNVKLAIAKATSNVGISTNTGESGLCREERELSKILIGQFNRYNCLNKKEQLSQLDGIEIQLGQGAWGGAVIGNIPSNKADNHLREVFNLKEGEDANRTSRLKEINSPEEIINLIKDLKSQYDVPVGVKIAGSHYIEKDLEILLRSNLDFITIDGAEGGTSGAPPTLEDHLGLPTLYSLSRAYNFLKEKNAENKVDIIIAGGLRNPGEFLKALALGAKAVYIGSIAVVATLQSQTIKATPFEPTPQLFLYDGDKKDDFDIDKGADTLSNFLVSCKEEMKLALMAMGKNQISELNTLDLVSVDKDLAEALQIPSAWNPTI</sequence>
<reference evidence="3 4" key="1">
    <citation type="submission" date="2021-06" db="EMBL/GenBank/DDBJ databases">
        <authorList>
            <person name="Sun Q."/>
            <person name="Li D."/>
        </authorList>
    </citation>
    <scope>NUCLEOTIDE SEQUENCE [LARGE SCALE GENOMIC DNA]</scope>
    <source>
        <strain evidence="3 4">MSJ-4</strain>
    </source>
</reference>
<evidence type="ECO:0000313" key="3">
    <source>
        <dbReference type="EMBL" id="MBU5592197.1"/>
    </source>
</evidence>
<dbReference type="PIRSF" id="PIRSF006429">
    <property type="entry name" value="GOGAT_lg_2"/>
    <property type="match status" value="1"/>
</dbReference>
<protein>
    <submittedName>
        <fullName evidence="3">FMN-binding glutamate synthase family protein</fullName>
    </submittedName>
</protein>
<dbReference type="Proteomes" id="UP000736583">
    <property type="component" value="Unassembled WGS sequence"/>
</dbReference>
<accession>A0ABS6F111</accession>
<name>A0ABS6F111_9CLOT</name>
<dbReference type="CDD" id="cd02808">
    <property type="entry name" value="GltS_FMN"/>
    <property type="match status" value="1"/>
</dbReference>
<organism evidence="3 4">
    <name type="scientific">Clostridium simiarum</name>
    <dbReference type="NCBI Taxonomy" id="2841506"/>
    <lineage>
        <taxon>Bacteria</taxon>
        <taxon>Bacillati</taxon>
        <taxon>Bacillota</taxon>
        <taxon>Clostridia</taxon>
        <taxon>Eubacteriales</taxon>
        <taxon>Clostridiaceae</taxon>
        <taxon>Clostridium</taxon>
    </lineage>
</organism>
<dbReference type="PANTHER" id="PTHR43819:SF1">
    <property type="entry name" value="ARCHAEAL-TYPE GLUTAMATE SYNTHASE [NADPH]"/>
    <property type="match status" value="1"/>
</dbReference>
<feature type="domain" description="Glutamate synthase" evidence="2">
    <location>
        <begin position="97"/>
        <end position="353"/>
    </location>
</feature>
<comment type="similarity">
    <text evidence="1">Belongs to the glutamate synthase family.</text>
</comment>
<gene>
    <name evidence="3" type="ORF">KQI89_10530</name>
</gene>
<keyword evidence="4" id="KW-1185">Reference proteome</keyword>
<comment type="caution">
    <text evidence="3">The sequence shown here is derived from an EMBL/GenBank/DDBJ whole genome shotgun (WGS) entry which is preliminary data.</text>
</comment>
<dbReference type="Pfam" id="PF01645">
    <property type="entry name" value="Glu_synthase"/>
    <property type="match status" value="1"/>
</dbReference>
<dbReference type="PANTHER" id="PTHR43819">
    <property type="entry name" value="ARCHAEAL-TYPE GLUTAMATE SYNTHASE [NADPH]"/>
    <property type="match status" value="1"/>
</dbReference>
<evidence type="ECO:0000256" key="1">
    <source>
        <dbReference type="PIRNR" id="PIRNR006429"/>
    </source>
</evidence>